<feature type="repeat" description="ANK" evidence="10">
    <location>
        <begin position="6"/>
        <end position="38"/>
    </location>
</feature>
<keyword evidence="11" id="KW-0472">Membrane</keyword>
<dbReference type="GO" id="GO:0005262">
    <property type="term" value="F:calcium channel activity"/>
    <property type="evidence" value="ECO:0007669"/>
    <property type="project" value="UniProtKB-KW"/>
</dbReference>
<feature type="transmembrane region" description="Helical" evidence="11">
    <location>
        <begin position="277"/>
        <end position="296"/>
    </location>
</feature>
<feature type="non-terminal residue" evidence="12">
    <location>
        <position position="331"/>
    </location>
</feature>
<keyword evidence="2" id="KW-0813">Transport</keyword>
<keyword evidence="8" id="KW-0406">Ion transport</keyword>
<dbReference type="AlphaFoldDB" id="A0AAV5TGK8"/>
<evidence type="ECO:0000256" key="9">
    <source>
        <dbReference type="ARBA" id="ARBA00023303"/>
    </source>
</evidence>
<keyword evidence="6" id="KW-0677">Repeat</keyword>
<dbReference type="PROSITE" id="PS50088">
    <property type="entry name" value="ANK_REPEAT"/>
    <property type="match status" value="1"/>
</dbReference>
<feature type="non-terminal residue" evidence="12">
    <location>
        <position position="1"/>
    </location>
</feature>
<dbReference type="SMART" id="SM00248">
    <property type="entry name" value="ANK"/>
    <property type="match status" value="2"/>
</dbReference>
<keyword evidence="13" id="KW-1185">Reference proteome</keyword>
<keyword evidence="7" id="KW-0106">Calcium</keyword>
<keyword evidence="11" id="KW-0812">Transmembrane</keyword>
<sequence length="331" mass="37569">NAQDTNGNTVLHMCVIHEHLDILRLALEMGASLKVKNKQQMTPLTLAAKLAKNRMFTELLELEALTQWEYSKASEIFYPLVGIDTINQDNGDLDDTSAISLAVYGKSADHLALLDGLLEEVLQAKWDTFAKRELIRSLAIFALYYVLFFAAFMLRPIGMATELITMGSINGTTSKVQNVTDYDDSSSRCHLFHYGSLPFEQGWVRLGCEVAVIALIVIQVLYDFRDIKQIGWGKWVKIYKAFPAKVIYKITWVLVLLSIPLRVLCFAGRIFFVLENYVILFAVVMSTVHFLFFCRAVKFVGPFVLMIYTIIATDLSRFILIYLVFLIGFSQ</sequence>
<evidence type="ECO:0008006" key="14">
    <source>
        <dbReference type="Google" id="ProtNLM"/>
    </source>
</evidence>
<dbReference type="Proteomes" id="UP001432027">
    <property type="component" value="Unassembled WGS sequence"/>
</dbReference>
<dbReference type="Pfam" id="PF12796">
    <property type="entry name" value="Ank_2"/>
    <property type="match status" value="1"/>
</dbReference>
<proteinExistence type="predicted"/>
<keyword evidence="4" id="KW-0109">Calcium transport</keyword>
<dbReference type="InterPro" id="IPR024862">
    <property type="entry name" value="TRPV"/>
</dbReference>
<feature type="transmembrane region" description="Helical" evidence="11">
    <location>
        <begin position="203"/>
        <end position="225"/>
    </location>
</feature>
<dbReference type="SUPFAM" id="SSF48403">
    <property type="entry name" value="Ankyrin repeat"/>
    <property type="match status" value="1"/>
</dbReference>
<dbReference type="PROSITE" id="PS50297">
    <property type="entry name" value="ANK_REP_REGION"/>
    <property type="match status" value="1"/>
</dbReference>
<dbReference type="GO" id="GO:0098703">
    <property type="term" value="P:calcium ion import across plasma membrane"/>
    <property type="evidence" value="ECO:0007669"/>
    <property type="project" value="TreeGrafter"/>
</dbReference>
<dbReference type="InterPro" id="IPR002110">
    <property type="entry name" value="Ankyrin_rpt"/>
</dbReference>
<evidence type="ECO:0000313" key="13">
    <source>
        <dbReference type="Proteomes" id="UP001432027"/>
    </source>
</evidence>
<dbReference type="PANTHER" id="PTHR10582">
    <property type="entry name" value="TRANSIENT RECEPTOR POTENTIAL ION CHANNEL PROTEIN"/>
    <property type="match status" value="1"/>
</dbReference>
<evidence type="ECO:0000256" key="10">
    <source>
        <dbReference type="PROSITE-ProRule" id="PRU00023"/>
    </source>
</evidence>
<dbReference type="GO" id="GO:0005886">
    <property type="term" value="C:plasma membrane"/>
    <property type="evidence" value="ECO:0007669"/>
    <property type="project" value="UniProtKB-SubCell"/>
</dbReference>
<evidence type="ECO:0000256" key="7">
    <source>
        <dbReference type="ARBA" id="ARBA00022837"/>
    </source>
</evidence>
<gene>
    <name evidence="12" type="ORF">PENTCL1PPCAC_15398</name>
</gene>
<evidence type="ECO:0000256" key="2">
    <source>
        <dbReference type="ARBA" id="ARBA00022448"/>
    </source>
</evidence>
<evidence type="ECO:0000256" key="3">
    <source>
        <dbReference type="ARBA" id="ARBA00022475"/>
    </source>
</evidence>
<organism evidence="12 13">
    <name type="scientific">Pristionchus entomophagus</name>
    <dbReference type="NCBI Taxonomy" id="358040"/>
    <lineage>
        <taxon>Eukaryota</taxon>
        <taxon>Metazoa</taxon>
        <taxon>Ecdysozoa</taxon>
        <taxon>Nematoda</taxon>
        <taxon>Chromadorea</taxon>
        <taxon>Rhabditida</taxon>
        <taxon>Rhabditina</taxon>
        <taxon>Diplogasteromorpha</taxon>
        <taxon>Diplogasteroidea</taxon>
        <taxon>Neodiplogasteridae</taxon>
        <taxon>Pristionchus</taxon>
    </lineage>
</organism>
<comment type="caution">
    <text evidence="12">The sequence shown here is derived from an EMBL/GenBank/DDBJ whole genome shotgun (WGS) entry which is preliminary data.</text>
</comment>
<evidence type="ECO:0000256" key="11">
    <source>
        <dbReference type="SAM" id="Phobius"/>
    </source>
</evidence>
<dbReference type="Gene3D" id="1.25.40.20">
    <property type="entry name" value="Ankyrin repeat-containing domain"/>
    <property type="match status" value="1"/>
</dbReference>
<keyword evidence="3" id="KW-1003">Cell membrane</keyword>
<feature type="transmembrane region" description="Helical" evidence="11">
    <location>
        <begin position="246"/>
        <end position="271"/>
    </location>
</feature>
<dbReference type="InterPro" id="IPR036770">
    <property type="entry name" value="Ankyrin_rpt-contain_sf"/>
</dbReference>
<dbReference type="PANTHER" id="PTHR10582:SF30">
    <property type="entry name" value="ION TRANSPORT DOMAIN-CONTAINING PROTEIN"/>
    <property type="match status" value="1"/>
</dbReference>
<keyword evidence="9" id="KW-0407">Ion channel</keyword>
<evidence type="ECO:0000256" key="5">
    <source>
        <dbReference type="ARBA" id="ARBA00022673"/>
    </source>
</evidence>
<evidence type="ECO:0000256" key="6">
    <source>
        <dbReference type="ARBA" id="ARBA00022737"/>
    </source>
</evidence>
<dbReference type="EMBL" id="BTSX01000004">
    <property type="protein sequence ID" value="GMS93223.1"/>
    <property type="molecule type" value="Genomic_DNA"/>
</dbReference>
<reference evidence="12" key="1">
    <citation type="submission" date="2023-10" db="EMBL/GenBank/DDBJ databases">
        <title>Genome assembly of Pristionchus species.</title>
        <authorList>
            <person name="Yoshida K."/>
            <person name="Sommer R.J."/>
        </authorList>
    </citation>
    <scope>NUCLEOTIDE SEQUENCE</scope>
    <source>
        <strain evidence="12">RS0144</strain>
    </source>
</reference>
<keyword evidence="10" id="KW-0040">ANK repeat</keyword>
<evidence type="ECO:0000256" key="8">
    <source>
        <dbReference type="ARBA" id="ARBA00023065"/>
    </source>
</evidence>
<name>A0AAV5TGK8_9BILA</name>
<evidence type="ECO:0000313" key="12">
    <source>
        <dbReference type="EMBL" id="GMS93223.1"/>
    </source>
</evidence>
<comment type="subcellular location">
    <subcellularLocation>
        <location evidence="1">Cell membrane</location>
        <topology evidence="1">Multi-pass membrane protein</topology>
    </subcellularLocation>
</comment>
<protein>
    <recommendedName>
        <fullName evidence="14">ANK_REP_REGION domain-containing protein</fullName>
    </recommendedName>
</protein>
<keyword evidence="5" id="KW-0107">Calcium channel</keyword>
<feature type="transmembrane region" description="Helical" evidence="11">
    <location>
        <begin position="134"/>
        <end position="154"/>
    </location>
</feature>
<accession>A0AAV5TGK8</accession>
<evidence type="ECO:0000256" key="1">
    <source>
        <dbReference type="ARBA" id="ARBA00004651"/>
    </source>
</evidence>
<evidence type="ECO:0000256" key="4">
    <source>
        <dbReference type="ARBA" id="ARBA00022568"/>
    </source>
</evidence>
<feature type="transmembrane region" description="Helical" evidence="11">
    <location>
        <begin position="303"/>
        <end position="329"/>
    </location>
</feature>
<keyword evidence="11" id="KW-1133">Transmembrane helix</keyword>